<dbReference type="RefSeq" id="WP_184789766.1">
    <property type="nucleotide sequence ID" value="NZ_BONT01000056.1"/>
</dbReference>
<dbReference type="GO" id="GO:0000166">
    <property type="term" value="F:nucleotide binding"/>
    <property type="evidence" value="ECO:0007669"/>
    <property type="project" value="InterPro"/>
</dbReference>
<dbReference type="InterPro" id="IPR055170">
    <property type="entry name" value="GFO_IDH_MocA-like_dom"/>
</dbReference>
<sequence>MTNVAVIGTGGIAGIHAADLATLGGRARITAAVDPDPLRLEEFCATWEVPYGFKDTTAMLDTAAPDLAIVCTPPHLHAASAIACLDRGVHVWCEKPVAMSLAEFDAMAAAETPSARLATVSQHRFGSGAERLRTLAAEGVLGPSATALCLTMWHRPDAYFDVPWRGTWATEGGGPTLGHGIHQIDLLLSILGPWREVTAVAARRARATDTEDLSAALVTFDDGTLATIVNSLVSPRETSHLRFDFARATIELTHLYGYGDDDWRITPLDEHAGTVATAWNSGPAGRASGHSAQLTAILDALDALDAGEPPPVTAADARATLELVTAIYAAAFTGAPVRRGEIDPESPFYRRMDGPGAPWPPSGEPR</sequence>
<dbReference type="SUPFAM" id="SSF51735">
    <property type="entry name" value="NAD(P)-binding Rossmann-fold domains"/>
    <property type="match status" value="1"/>
</dbReference>
<dbReference type="Proteomes" id="UP000548476">
    <property type="component" value="Unassembled WGS sequence"/>
</dbReference>
<evidence type="ECO:0000259" key="2">
    <source>
        <dbReference type="Pfam" id="PF01408"/>
    </source>
</evidence>
<dbReference type="Pfam" id="PF22725">
    <property type="entry name" value="GFO_IDH_MocA_C3"/>
    <property type="match status" value="1"/>
</dbReference>
<dbReference type="SUPFAM" id="SSF55347">
    <property type="entry name" value="Glyceraldehyde-3-phosphate dehydrogenase-like, C-terminal domain"/>
    <property type="match status" value="1"/>
</dbReference>
<feature type="domain" description="GFO/IDH/MocA-like oxidoreductase" evidence="3">
    <location>
        <begin position="131"/>
        <end position="243"/>
    </location>
</feature>
<dbReference type="Gene3D" id="3.30.360.10">
    <property type="entry name" value="Dihydrodipicolinate Reductase, domain 2"/>
    <property type="match status" value="1"/>
</dbReference>
<keyword evidence="5" id="KW-1185">Reference proteome</keyword>
<comment type="caution">
    <text evidence="4">The sequence shown here is derived from an EMBL/GenBank/DDBJ whole genome shotgun (WGS) entry which is preliminary data.</text>
</comment>
<dbReference type="PANTHER" id="PTHR43249">
    <property type="entry name" value="UDP-N-ACETYL-2-AMINO-2-DEOXY-D-GLUCURONATE OXIDASE"/>
    <property type="match status" value="1"/>
</dbReference>
<feature type="domain" description="Gfo/Idh/MocA-like oxidoreductase N-terminal" evidence="2">
    <location>
        <begin position="3"/>
        <end position="114"/>
    </location>
</feature>
<name>A0A841FWS9_9ACTN</name>
<evidence type="ECO:0000256" key="1">
    <source>
        <dbReference type="SAM" id="MobiDB-lite"/>
    </source>
</evidence>
<accession>A0A841FWS9</accession>
<dbReference type="Gene3D" id="3.40.50.720">
    <property type="entry name" value="NAD(P)-binding Rossmann-like Domain"/>
    <property type="match status" value="1"/>
</dbReference>
<evidence type="ECO:0000259" key="3">
    <source>
        <dbReference type="Pfam" id="PF22725"/>
    </source>
</evidence>
<feature type="compositionally biased region" description="Basic and acidic residues" evidence="1">
    <location>
        <begin position="342"/>
        <end position="353"/>
    </location>
</feature>
<dbReference type="PANTHER" id="PTHR43249:SF1">
    <property type="entry name" value="D-GLUCOSIDE 3-DEHYDROGENASE"/>
    <property type="match status" value="1"/>
</dbReference>
<reference evidence="4 5" key="1">
    <citation type="submission" date="2020-08" db="EMBL/GenBank/DDBJ databases">
        <title>Genomic Encyclopedia of Type Strains, Phase IV (KMG-IV): sequencing the most valuable type-strain genomes for metagenomic binning, comparative biology and taxonomic classification.</title>
        <authorList>
            <person name="Goeker M."/>
        </authorList>
    </citation>
    <scope>NUCLEOTIDE SEQUENCE [LARGE SCALE GENOMIC DNA]</scope>
    <source>
        <strain evidence="4 5">YIM 65646</strain>
    </source>
</reference>
<evidence type="ECO:0000313" key="5">
    <source>
        <dbReference type="Proteomes" id="UP000548476"/>
    </source>
</evidence>
<feature type="compositionally biased region" description="Pro residues" evidence="1">
    <location>
        <begin position="357"/>
        <end position="366"/>
    </location>
</feature>
<gene>
    <name evidence="4" type="ORF">HNR73_004812</name>
</gene>
<proteinExistence type="predicted"/>
<feature type="region of interest" description="Disordered" evidence="1">
    <location>
        <begin position="342"/>
        <end position="366"/>
    </location>
</feature>
<dbReference type="InterPro" id="IPR036291">
    <property type="entry name" value="NAD(P)-bd_dom_sf"/>
</dbReference>
<dbReference type="InterPro" id="IPR000683">
    <property type="entry name" value="Gfo/Idh/MocA-like_OxRdtase_N"/>
</dbReference>
<organism evidence="4 5">
    <name type="scientific">Phytomonospora endophytica</name>
    <dbReference type="NCBI Taxonomy" id="714109"/>
    <lineage>
        <taxon>Bacteria</taxon>
        <taxon>Bacillati</taxon>
        <taxon>Actinomycetota</taxon>
        <taxon>Actinomycetes</taxon>
        <taxon>Micromonosporales</taxon>
        <taxon>Micromonosporaceae</taxon>
        <taxon>Phytomonospora</taxon>
    </lineage>
</organism>
<dbReference type="Pfam" id="PF01408">
    <property type="entry name" value="GFO_IDH_MocA"/>
    <property type="match status" value="1"/>
</dbReference>
<protein>
    <submittedName>
        <fullName evidence="4">Putative dehydrogenase</fullName>
    </submittedName>
</protein>
<evidence type="ECO:0000313" key="4">
    <source>
        <dbReference type="EMBL" id="MBB6036939.1"/>
    </source>
</evidence>
<dbReference type="AlphaFoldDB" id="A0A841FWS9"/>
<dbReference type="EMBL" id="JACHGT010000010">
    <property type="protein sequence ID" value="MBB6036939.1"/>
    <property type="molecule type" value="Genomic_DNA"/>
</dbReference>
<dbReference type="InterPro" id="IPR052515">
    <property type="entry name" value="Gfo/Idh/MocA_Oxidoreductase"/>
</dbReference>